<evidence type="ECO:0000256" key="1">
    <source>
        <dbReference type="SAM" id="MobiDB-lite"/>
    </source>
</evidence>
<proteinExistence type="predicted"/>
<accession>A0AAD7ID12</accession>
<evidence type="ECO:0000313" key="2">
    <source>
        <dbReference type="EMBL" id="KAJ7739167.1"/>
    </source>
</evidence>
<gene>
    <name evidence="2" type="ORF">B0H16DRAFT_1465424</name>
</gene>
<keyword evidence="3" id="KW-1185">Reference proteome</keyword>
<name>A0AAD7ID12_9AGAR</name>
<feature type="region of interest" description="Disordered" evidence="1">
    <location>
        <begin position="18"/>
        <end position="57"/>
    </location>
</feature>
<organism evidence="2 3">
    <name type="scientific">Mycena metata</name>
    <dbReference type="NCBI Taxonomy" id="1033252"/>
    <lineage>
        <taxon>Eukaryota</taxon>
        <taxon>Fungi</taxon>
        <taxon>Dikarya</taxon>
        <taxon>Basidiomycota</taxon>
        <taxon>Agaricomycotina</taxon>
        <taxon>Agaricomycetes</taxon>
        <taxon>Agaricomycetidae</taxon>
        <taxon>Agaricales</taxon>
        <taxon>Marasmiineae</taxon>
        <taxon>Mycenaceae</taxon>
        <taxon>Mycena</taxon>
    </lineage>
</organism>
<dbReference type="EMBL" id="JARKIB010000108">
    <property type="protein sequence ID" value="KAJ7739167.1"/>
    <property type="molecule type" value="Genomic_DNA"/>
</dbReference>
<evidence type="ECO:0000313" key="3">
    <source>
        <dbReference type="Proteomes" id="UP001215598"/>
    </source>
</evidence>
<protein>
    <submittedName>
        <fullName evidence="2">Uncharacterized protein</fullName>
    </submittedName>
</protein>
<sequence length="149" mass="15703">MGASLSLSRLLSRAESSAVPAGPAPSSIVQKLPNPQPKLGAFLTPEPSANTDNTVGPAPCQAVEQRTHTNLNVRSFPETSFGNQTLFGSTATGLLVIRRGAGCSRSAVSTISSAAFPANNFVAFNVFVFLNFGISRTALKSVIQRRKFH</sequence>
<feature type="compositionally biased region" description="Low complexity" evidence="1">
    <location>
        <begin position="18"/>
        <end position="27"/>
    </location>
</feature>
<comment type="caution">
    <text evidence="2">The sequence shown here is derived from an EMBL/GenBank/DDBJ whole genome shotgun (WGS) entry which is preliminary data.</text>
</comment>
<reference evidence="2" key="1">
    <citation type="submission" date="2023-03" db="EMBL/GenBank/DDBJ databases">
        <title>Massive genome expansion in bonnet fungi (Mycena s.s.) driven by repeated elements and novel gene families across ecological guilds.</title>
        <authorList>
            <consortium name="Lawrence Berkeley National Laboratory"/>
            <person name="Harder C.B."/>
            <person name="Miyauchi S."/>
            <person name="Viragh M."/>
            <person name="Kuo A."/>
            <person name="Thoen E."/>
            <person name="Andreopoulos B."/>
            <person name="Lu D."/>
            <person name="Skrede I."/>
            <person name="Drula E."/>
            <person name="Henrissat B."/>
            <person name="Morin E."/>
            <person name="Kohler A."/>
            <person name="Barry K."/>
            <person name="LaButti K."/>
            <person name="Morin E."/>
            <person name="Salamov A."/>
            <person name="Lipzen A."/>
            <person name="Mereny Z."/>
            <person name="Hegedus B."/>
            <person name="Baldrian P."/>
            <person name="Stursova M."/>
            <person name="Weitz H."/>
            <person name="Taylor A."/>
            <person name="Grigoriev I.V."/>
            <person name="Nagy L.G."/>
            <person name="Martin F."/>
            <person name="Kauserud H."/>
        </authorList>
    </citation>
    <scope>NUCLEOTIDE SEQUENCE</scope>
    <source>
        <strain evidence="2">CBHHK182m</strain>
    </source>
</reference>
<dbReference type="Proteomes" id="UP001215598">
    <property type="component" value="Unassembled WGS sequence"/>
</dbReference>
<dbReference type="AlphaFoldDB" id="A0AAD7ID12"/>